<gene>
    <name evidence="1" type="ORF">GCM10010346_63360</name>
</gene>
<accession>A0ABQ3EG62</accession>
<proteinExistence type="predicted"/>
<dbReference type="EMBL" id="BMVO01000040">
    <property type="protein sequence ID" value="GHB31305.1"/>
    <property type="molecule type" value="Genomic_DNA"/>
</dbReference>
<comment type="caution">
    <text evidence="1">The sequence shown here is derived from an EMBL/GenBank/DDBJ whole genome shotgun (WGS) entry which is preliminary data.</text>
</comment>
<dbReference type="Proteomes" id="UP000599437">
    <property type="component" value="Unassembled WGS sequence"/>
</dbReference>
<sequence length="213" mass="23378">MGLSITVGLLNDQARNDPEGWEYHLSAFALLNQALAGQGIDWREPDTDPAGDALYAGGFPYSYLSHLRRAFVLRLRGEAVTPAHAVDAEQYARDQEKVHDELAMFSSHLLCHADNGGYYVPVDMSEPLFLPEEDEALGYGMVGSSQRLRSELVWLAPGIDIHPDEDGTLSRAEQARLVDTPSTNPFEPEKFAWAQLYAACQSSIASGHAIVFG</sequence>
<reference evidence="2" key="1">
    <citation type="journal article" date="2019" name="Int. J. Syst. Evol. Microbiol.">
        <title>The Global Catalogue of Microorganisms (GCM) 10K type strain sequencing project: providing services to taxonomists for standard genome sequencing and annotation.</title>
        <authorList>
            <consortium name="The Broad Institute Genomics Platform"/>
            <consortium name="The Broad Institute Genome Sequencing Center for Infectious Disease"/>
            <person name="Wu L."/>
            <person name="Ma J."/>
        </authorList>
    </citation>
    <scope>NUCLEOTIDE SEQUENCE [LARGE SCALE GENOMIC DNA]</scope>
    <source>
        <strain evidence="2">JCM 4737</strain>
    </source>
</reference>
<evidence type="ECO:0000313" key="1">
    <source>
        <dbReference type="EMBL" id="GHB31305.1"/>
    </source>
</evidence>
<evidence type="ECO:0000313" key="2">
    <source>
        <dbReference type="Proteomes" id="UP000599437"/>
    </source>
</evidence>
<name>A0ABQ3EG62_9ACTN</name>
<dbReference type="RefSeq" id="WP_138897575.1">
    <property type="nucleotide sequence ID" value="NZ_BMVO01000040.1"/>
</dbReference>
<protein>
    <submittedName>
        <fullName evidence="1">Uncharacterized protein</fullName>
    </submittedName>
</protein>
<organism evidence="1 2">
    <name type="scientific">Streptomyces chryseus</name>
    <dbReference type="NCBI Taxonomy" id="68186"/>
    <lineage>
        <taxon>Bacteria</taxon>
        <taxon>Bacillati</taxon>
        <taxon>Actinomycetota</taxon>
        <taxon>Actinomycetes</taxon>
        <taxon>Kitasatosporales</taxon>
        <taxon>Streptomycetaceae</taxon>
        <taxon>Streptomyces</taxon>
    </lineage>
</organism>
<keyword evidence="2" id="KW-1185">Reference proteome</keyword>